<accession>A0ABU7EC25</accession>
<name>A0ABU7EC25_9TELE</name>
<proteinExistence type="predicted"/>
<dbReference type="Proteomes" id="UP001352852">
    <property type="component" value="Unassembled WGS sequence"/>
</dbReference>
<gene>
    <name evidence="1" type="ORF">CHARACLAT_022837</name>
</gene>
<keyword evidence="2" id="KW-1185">Reference proteome</keyword>
<dbReference type="EMBL" id="JAHUTJ010051546">
    <property type="protein sequence ID" value="MED6284817.1"/>
    <property type="molecule type" value="Genomic_DNA"/>
</dbReference>
<feature type="non-terminal residue" evidence="1">
    <location>
        <position position="1"/>
    </location>
</feature>
<evidence type="ECO:0000313" key="2">
    <source>
        <dbReference type="Proteomes" id="UP001352852"/>
    </source>
</evidence>
<protein>
    <submittedName>
        <fullName evidence="1">Uncharacterized protein</fullName>
    </submittedName>
</protein>
<sequence length="118" mass="12968">PPDGSAFSSICFLSTLTSFPVVAEEKHSHSMMLPSPQFTMTKVCSRRSTAFPPHTVGQNVHFCSHLTRALLPHAGCVPYMACRKLQTGLLVAFISTTWPPPSHCFGLHDFVCSLMFSK</sequence>
<comment type="caution">
    <text evidence="1">The sequence shown here is derived from an EMBL/GenBank/DDBJ whole genome shotgun (WGS) entry which is preliminary data.</text>
</comment>
<organism evidence="1 2">
    <name type="scientific">Characodon lateralis</name>
    <dbReference type="NCBI Taxonomy" id="208331"/>
    <lineage>
        <taxon>Eukaryota</taxon>
        <taxon>Metazoa</taxon>
        <taxon>Chordata</taxon>
        <taxon>Craniata</taxon>
        <taxon>Vertebrata</taxon>
        <taxon>Euteleostomi</taxon>
        <taxon>Actinopterygii</taxon>
        <taxon>Neopterygii</taxon>
        <taxon>Teleostei</taxon>
        <taxon>Neoteleostei</taxon>
        <taxon>Acanthomorphata</taxon>
        <taxon>Ovalentaria</taxon>
        <taxon>Atherinomorphae</taxon>
        <taxon>Cyprinodontiformes</taxon>
        <taxon>Goodeidae</taxon>
        <taxon>Characodon</taxon>
    </lineage>
</organism>
<evidence type="ECO:0000313" key="1">
    <source>
        <dbReference type="EMBL" id="MED6284817.1"/>
    </source>
</evidence>
<reference evidence="1 2" key="1">
    <citation type="submission" date="2021-06" db="EMBL/GenBank/DDBJ databases">
        <authorList>
            <person name="Palmer J.M."/>
        </authorList>
    </citation>
    <scope>NUCLEOTIDE SEQUENCE [LARGE SCALE GENOMIC DNA]</scope>
    <source>
        <strain evidence="1 2">CL_MEX2019</strain>
        <tissue evidence="1">Muscle</tissue>
    </source>
</reference>